<feature type="transmembrane region" description="Helical" evidence="14">
    <location>
        <begin position="157"/>
        <end position="181"/>
    </location>
</feature>
<dbReference type="PROSITE" id="PS51002">
    <property type="entry name" value="CYTB_NTER"/>
    <property type="match status" value="1"/>
</dbReference>
<keyword evidence="4 14" id="KW-0349">Heme</keyword>
<dbReference type="SUPFAM" id="SSF81648">
    <property type="entry name" value="a domain/subunit of cytochrome bc1 complex (Ubiquinol-cytochrome c reductase)"/>
    <property type="match status" value="1"/>
</dbReference>
<comment type="subcellular location">
    <subcellularLocation>
        <location evidence="1">Mitochondrion inner membrane</location>
        <topology evidence="1">Multi-pass membrane protein</topology>
    </subcellularLocation>
</comment>
<evidence type="ECO:0000313" key="17">
    <source>
        <dbReference type="EMBL" id="GMM53380.1"/>
    </source>
</evidence>
<dbReference type="CDD" id="cd00290">
    <property type="entry name" value="cytochrome_b_C"/>
    <property type="match status" value="1"/>
</dbReference>
<dbReference type="InterPro" id="IPR036150">
    <property type="entry name" value="Cyt_b/b6_C_sf"/>
</dbReference>
<dbReference type="SUPFAM" id="SSF81342">
    <property type="entry name" value="Transmembrane di-heme cytochromes"/>
    <property type="match status" value="1"/>
</dbReference>
<evidence type="ECO:0000256" key="14">
    <source>
        <dbReference type="RuleBase" id="RU362117"/>
    </source>
</evidence>
<evidence type="ECO:0000256" key="3">
    <source>
        <dbReference type="ARBA" id="ARBA00022448"/>
    </source>
</evidence>
<evidence type="ECO:0000313" key="18">
    <source>
        <dbReference type="Proteomes" id="UP001362899"/>
    </source>
</evidence>
<proteinExistence type="inferred from homology"/>
<evidence type="ECO:0000256" key="7">
    <source>
        <dbReference type="ARBA" id="ARBA00022723"/>
    </source>
</evidence>
<comment type="cofactor">
    <cofactor evidence="14">
        <name>heme b</name>
        <dbReference type="ChEBI" id="CHEBI:60344"/>
    </cofactor>
    <text evidence="14">Binds 2 heme groups non-covalently.</text>
</comment>
<comment type="similarity">
    <text evidence="14">Belongs to the cytochrome b family.</text>
</comment>
<keyword evidence="11 14" id="KW-0408">Iron</keyword>
<dbReference type="EMBL" id="BTGC01000009">
    <property type="protein sequence ID" value="GMM53380.1"/>
    <property type="molecule type" value="Genomic_DNA"/>
</dbReference>
<dbReference type="GO" id="GO:0046872">
    <property type="term" value="F:metal ion binding"/>
    <property type="evidence" value="ECO:0007669"/>
    <property type="project" value="UniProtKB-UniRule"/>
</dbReference>
<evidence type="ECO:0000259" key="16">
    <source>
        <dbReference type="PROSITE" id="PS51003"/>
    </source>
</evidence>
<keyword evidence="13 14" id="KW-0472">Membrane</keyword>
<dbReference type="AlphaFoldDB" id="A0AAV5RPE2"/>
<dbReference type="Proteomes" id="UP001362899">
    <property type="component" value="Unassembled WGS sequence"/>
</dbReference>
<protein>
    <recommendedName>
        <fullName evidence="2 14">Cytochrome b</fullName>
    </recommendedName>
</protein>
<evidence type="ECO:0000256" key="1">
    <source>
        <dbReference type="ARBA" id="ARBA00004448"/>
    </source>
</evidence>
<dbReference type="GO" id="GO:0006122">
    <property type="term" value="P:mitochondrial electron transport, ubiquinol to cytochrome c"/>
    <property type="evidence" value="ECO:0007669"/>
    <property type="project" value="TreeGrafter"/>
</dbReference>
<evidence type="ECO:0000256" key="2">
    <source>
        <dbReference type="ARBA" id="ARBA00013531"/>
    </source>
</evidence>
<dbReference type="InterPro" id="IPR016174">
    <property type="entry name" value="Di-haem_cyt_TM"/>
</dbReference>
<sequence length="221" mass="25082">MARGGSSVSNPTIQRFFSLHYLLPFVIAGICCLHLLALHSHGSNNPLGMTANIDRMPMHPFFLFKDTVTIFAFLFVYFFLISYYPEYLGDPENNIPGNPLVTPAAIVPEFYLLPFYAILRAISSKMMGVLAMLFAILILFVLPFVDFSIIRGNAFKFLSKILFGFFCVNFILLGLIGAMHIEVPYIIIGQLATIFYFSYFMILLPLISILENMLFYLAIKR</sequence>
<keyword evidence="18" id="KW-1185">Reference proteome</keyword>
<name>A0AAV5RPE2_STABA</name>
<evidence type="ECO:0000256" key="11">
    <source>
        <dbReference type="ARBA" id="ARBA00023004"/>
    </source>
</evidence>
<geneLocation type="mitochondrion" evidence="17"/>
<feature type="transmembrane region" description="Helical" evidence="14">
    <location>
        <begin position="100"/>
        <end position="119"/>
    </location>
</feature>
<dbReference type="PROSITE" id="PS51003">
    <property type="entry name" value="CYTB_CTER"/>
    <property type="match status" value="1"/>
</dbReference>
<keyword evidence="12 14" id="KW-0496">Mitochondrion</keyword>
<comment type="function">
    <text evidence="14">Component of the ubiquinol-cytochrome c reductase complex (complex III or cytochrome b-c1 complex) that is part of the mitochondrial respiratory chain. The b-c1 complex mediates electron transfer from ubiquinol to cytochrome c. Contributes to the generation of a proton gradient across the mitochondrial membrane that is then used for ATP synthesis.</text>
</comment>
<dbReference type="Gene3D" id="1.20.810.10">
    <property type="entry name" value="Cytochrome Bc1 Complex, Chain C"/>
    <property type="match status" value="1"/>
</dbReference>
<comment type="caution">
    <text evidence="17">The sequence shown here is derived from an EMBL/GenBank/DDBJ whole genome shotgun (WGS) entry which is preliminary data.</text>
</comment>
<keyword evidence="5 14" id="KW-0679">Respiratory chain</keyword>
<dbReference type="PANTHER" id="PTHR19271:SF16">
    <property type="entry name" value="CYTOCHROME B"/>
    <property type="match status" value="1"/>
</dbReference>
<dbReference type="InterPro" id="IPR048260">
    <property type="entry name" value="Cytochrome_b_C_euk/bac"/>
</dbReference>
<feature type="transmembrane region" description="Helical" evidence="14">
    <location>
        <begin position="61"/>
        <end position="80"/>
    </location>
</feature>
<dbReference type="Pfam" id="PF13631">
    <property type="entry name" value="Cytochrom_B_N_2"/>
    <property type="match status" value="1"/>
</dbReference>
<reference evidence="17 18" key="1">
    <citation type="journal article" date="2023" name="Elife">
        <title>Identification of key yeast species and microbe-microbe interactions impacting larval growth of Drosophila in the wild.</title>
        <authorList>
            <person name="Mure A."/>
            <person name="Sugiura Y."/>
            <person name="Maeda R."/>
            <person name="Honda K."/>
            <person name="Sakurai N."/>
            <person name="Takahashi Y."/>
            <person name="Watada M."/>
            <person name="Katoh T."/>
            <person name="Gotoh A."/>
            <person name="Gotoh Y."/>
            <person name="Taniguchi I."/>
            <person name="Nakamura K."/>
            <person name="Hayashi T."/>
            <person name="Katayama T."/>
            <person name="Uemura T."/>
            <person name="Hattori Y."/>
        </authorList>
    </citation>
    <scope>NUCLEOTIDE SEQUENCE [LARGE SCALE GENOMIC DNA]</scope>
    <source>
        <strain evidence="17 18">SB-73</strain>
    </source>
</reference>
<feature type="domain" description="Cytochrome b/b6 N-terminal region profile" evidence="15">
    <location>
        <begin position="1"/>
        <end position="47"/>
    </location>
</feature>
<evidence type="ECO:0000259" key="15">
    <source>
        <dbReference type="PROSITE" id="PS51002"/>
    </source>
</evidence>
<keyword evidence="9 14" id="KW-0249">Electron transport</keyword>
<keyword evidence="7 14" id="KW-0479">Metal-binding</keyword>
<accession>A0AAV5RPE2</accession>
<gene>
    <name evidence="17" type="ORF">DASB73_024400</name>
</gene>
<evidence type="ECO:0000256" key="13">
    <source>
        <dbReference type="ARBA" id="ARBA00023136"/>
    </source>
</evidence>
<dbReference type="InterPro" id="IPR005797">
    <property type="entry name" value="Cyt_b/b6_N"/>
</dbReference>
<dbReference type="PANTHER" id="PTHR19271">
    <property type="entry name" value="CYTOCHROME B"/>
    <property type="match status" value="1"/>
</dbReference>
<dbReference type="InterPro" id="IPR005798">
    <property type="entry name" value="Cyt_b/b6_C"/>
</dbReference>
<feature type="domain" description="Cytochrome b/b6 C-terminal region profile" evidence="16">
    <location>
        <begin position="48"/>
        <end position="218"/>
    </location>
</feature>
<feature type="transmembrane region" description="Helical" evidence="14">
    <location>
        <begin position="126"/>
        <end position="145"/>
    </location>
</feature>
<feature type="transmembrane region" description="Helical" evidence="14">
    <location>
        <begin position="193"/>
        <end position="219"/>
    </location>
</feature>
<dbReference type="GO" id="GO:0016491">
    <property type="term" value="F:oxidoreductase activity"/>
    <property type="evidence" value="ECO:0007669"/>
    <property type="project" value="UniProtKB-UniRule"/>
</dbReference>
<evidence type="ECO:0000256" key="8">
    <source>
        <dbReference type="ARBA" id="ARBA00022792"/>
    </source>
</evidence>
<evidence type="ECO:0000256" key="5">
    <source>
        <dbReference type="ARBA" id="ARBA00022660"/>
    </source>
</evidence>
<dbReference type="Pfam" id="PF00032">
    <property type="entry name" value="Cytochrom_B_C"/>
    <property type="match status" value="1"/>
</dbReference>
<evidence type="ECO:0000256" key="4">
    <source>
        <dbReference type="ARBA" id="ARBA00022617"/>
    </source>
</evidence>
<dbReference type="GO" id="GO:0008121">
    <property type="term" value="F:quinol-cytochrome-c reductase activity"/>
    <property type="evidence" value="ECO:0007669"/>
    <property type="project" value="TreeGrafter"/>
</dbReference>
<feature type="transmembrane region" description="Helical" evidence="14">
    <location>
        <begin position="20"/>
        <end position="40"/>
    </location>
</feature>
<evidence type="ECO:0000256" key="12">
    <source>
        <dbReference type="ARBA" id="ARBA00023128"/>
    </source>
</evidence>
<keyword evidence="6 14" id="KW-0812">Transmembrane</keyword>
<evidence type="ECO:0000256" key="10">
    <source>
        <dbReference type="ARBA" id="ARBA00022989"/>
    </source>
</evidence>
<dbReference type="GO" id="GO:0005743">
    <property type="term" value="C:mitochondrial inner membrane"/>
    <property type="evidence" value="ECO:0007669"/>
    <property type="project" value="UniProtKB-SubCell"/>
</dbReference>
<keyword evidence="10 14" id="KW-1133">Transmembrane helix</keyword>
<evidence type="ECO:0000256" key="9">
    <source>
        <dbReference type="ARBA" id="ARBA00022982"/>
    </source>
</evidence>
<organism evidence="17 18">
    <name type="scientific">Starmerella bacillaris</name>
    <name type="common">Yeast</name>
    <name type="synonym">Candida zemplinina</name>
    <dbReference type="NCBI Taxonomy" id="1247836"/>
    <lineage>
        <taxon>Eukaryota</taxon>
        <taxon>Fungi</taxon>
        <taxon>Dikarya</taxon>
        <taxon>Ascomycota</taxon>
        <taxon>Saccharomycotina</taxon>
        <taxon>Dipodascomycetes</taxon>
        <taxon>Dipodascales</taxon>
        <taxon>Trichomonascaceae</taxon>
        <taxon>Starmerella</taxon>
    </lineage>
</organism>
<evidence type="ECO:0000256" key="6">
    <source>
        <dbReference type="ARBA" id="ARBA00022692"/>
    </source>
</evidence>
<keyword evidence="3 14" id="KW-0813">Transport</keyword>
<keyword evidence="8" id="KW-0999">Mitochondrion inner membrane</keyword>
<dbReference type="InterPro" id="IPR027387">
    <property type="entry name" value="Cytb/b6-like_sf"/>
</dbReference>